<evidence type="ECO:0000313" key="1">
    <source>
        <dbReference type="EMBL" id="MEQ2193670.1"/>
    </source>
</evidence>
<name>A0ABV0QD16_9TELE</name>
<accession>A0ABV0QD16</accession>
<evidence type="ECO:0000313" key="2">
    <source>
        <dbReference type="Proteomes" id="UP001434883"/>
    </source>
</evidence>
<proteinExistence type="predicted"/>
<comment type="caution">
    <text evidence="1">The sequence shown here is derived from an EMBL/GenBank/DDBJ whole genome shotgun (WGS) entry which is preliminary data.</text>
</comment>
<reference evidence="1 2" key="1">
    <citation type="submission" date="2021-06" db="EMBL/GenBank/DDBJ databases">
        <authorList>
            <person name="Palmer J.M."/>
        </authorList>
    </citation>
    <scope>NUCLEOTIDE SEQUENCE [LARGE SCALE GENOMIC DNA]</scope>
    <source>
        <strain evidence="1 2">XC_2019</strain>
        <tissue evidence="1">Muscle</tissue>
    </source>
</reference>
<keyword evidence="2" id="KW-1185">Reference proteome</keyword>
<dbReference type="Proteomes" id="UP001434883">
    <property type="component" value="Unassembled WGS sequence"/>
</dbReference>
<sequence length="104" mass="11686">MADSIPLNPVRKSSKRIGNYSSARLSRYVGGAGTGSGCRQDEPSNLDEMPLMMSEEGFENDESDYQTLPRARVGQRHRGLGWFLLGGWKVLCSRYDFFITAYND</sequence>
<gene>
    <name evidence="1" type="primary">ATP9B</name>
    <name evidence="1" type="ORF">XENOCAPTIV_009103</name>
</gene>
<organism evidence="1 2">
    <name type="scientific">Xenoophorus captivus</name>
    <dbReference type="NCBI Taxonomy" id="1517983"/>
    <lineage>
        <taxon>Eukaryota</taxon>
        <taxon>Metazoa</taxon>
        <taxon>Chordata</taxon>
        <taxon>Craniata</taxon>
        <taxon>Vertebrata</taxon>
        <taxon>Euteleostomi</taxon>
        <taxon>Actinopterygii</taxon>
        <taxon>Neopterygii</taxon>
        <taxon>Teleostei</taxon>
        <taxon>Neoteleostei</taxon>
        <taxon>Acanthomorphata</taxon>
        <taxon>Ovalentaria</taxon>
        <taxon>Atherinomorphae</taxon>
        <taxon>Cyprinodontiformes</taxon>
        <taxon>Goodeidae</taxon>
        <taxon>Xenoophorus</taxon>
    </lineage>
</organism>
<protein>
    <submittedName>
        <fullName evidence="1">ATP synthase subunit 9</fullName>
    </submittedName>
</protein>
<dbReference type="EMBL" id="JAHRIN010008611">
    <property type="protein sequence ID" value="MEQ2193670.1"/>
    <property type="molecule type" value="Genomic_DNA"/>
</dbReference>